<evidence type="ECO:0000256" key="2">
    <source>
        <dbReference type="SAM" id="MobiDB-lite"/>
    </source>
</evidence>
<dbReference type="RefSeq" id="WP_050598116.1">
    <property type="nucleotide sequence ID" value="NZ_AP024961.1"/>
</dbReference>
<organism evidence="3 4">
    <name type="scientific">Legionella pneumophila</name>
    <dbReference type="NCBI Taxonomy" id="446"/>
    <lineage>
        <taxon>Bacteria</taxon>
        <taxon>Pseudomonadati</taxon>
        <taxon>Pseudomonadota</taxon>
        <taxon>Gammaproteobacteria</taxon>
        <taxon>Legionellales</taxon>
        <taxon>Legionellaceae</taxon>
        <taxon>Legionella</taxon>
    </lineage>
</organism>
<protein>
    <submittedName>
        <fullName evidence="3">Uncharacterized protein</fullName>
    </submittedName>
</protein>
<evidence type="ECO:0000313" key="3">
    <source>
        <dbReference type="EMBL" id="HAU2397901.1"/>
    </source>
</evidence>
<proteinExistence type="predicted"/>
<reference evidence="3" key="1">
    <citation type="journal article" date="2018" name="Genome Biol.">
        <title>SKESA: strategic k-mer extension for scrupulous assemblies.</title>
        <authorList>
            <person name="Souvorov A."/>
            <person name="Agarwala R."/>
            <person name="Lipman D.J."/>
        </authorList>
    </citation>
    <scope>NUCLEOTIDE SEQUENCE</scope>
    <source>
        <strain evidence="3">CL18-200174</strain>
    </source>
</reference>
<name>A0AAN5TCR4_LEGPN</name>
<dbReference type="EMBL" id="DACWOD010000021">
    <property type="protein sequence ID" value="HAU2397901.1"/>
    <property type="molecule type" value="Genomic_DNA"/>
</dbReference>
<sequence length="764" mass="86882">MKVVVLCFNKAEEAEVRAFINRIRVRKANSDSQEEIEPYIIYPADVNKDEYMTWKGEEPNDEDKETLGSLTSDDRLFIWGHGSPNYAYIPGAFYTEIGNYLNHALDKDQFSSSKGALRIGVEICNGGRGGALGKNSFAARLHAYLGKLGIYSEVSGRLRNVVIDTSNLPHEGLKTIPRHYDGLSHFISIPDRYYEHQAEQSKVTYAWGGLENKEQIRIDSYRRSLKREFFQLKEKLLEEVSQSPIINPRNIHQALLAIEFRLSDETTPIQVSLLKQLTEELHQECRKHGFGDEVLRSIGFERFLSSIARKAHANGFLLAKTNTRVDDPKLPIEQKPLSQTLSANSEMQRLNNTVERLRQKNQEHFAPDLETLIKILGCEDTVNENNLYANLFQLYRKILIASDSGEIDLPSHIKDIIDPLVSILEIIYLDEDLSQNKQQELYKHLHQLDNYTTSSRWGAYLAKSRGFWAGFAQGHRERHEASLLEYLPNLFYSAHNISGMEADFFVGFVKDISQIRTLIERKLSVQLKNSDLANEGNYNGTPEAPRIVNDEPDPDSVAEELSEGELIALQNLTKDLDEIEAEIYHLEEMYIKSGDNSDLNSSQQFEEPIPDSNQTLSKTARTEANNVTPTTNLPNTLKVRSSIIRIPSNEREENIFAVATVLNDNDLMRGSDGKIPAIIQEIRNIMKDIDYSDDKKIASGILQIKEKINKSEESNHSENTREIVDAFSKADHLNFRVIRSSISKNEAMAELMDSIKVGMWTPKS</sequence>
<dbReference type="AlphaFoldDB" id="A0AAN5TCR4"/>
<feature type="coiled-coil region" evidence="1">
    <location>
        <begin position="562"/>
        <end position="589"/>
    </location>
</feature>
<gene>
    <name evidence="3" type="ORF">JBK99_16440</name>
</gene>
<evidence type="ECO:0000256" key="1">
    <source>
        <dbReference type="SAM" id="Coils"/>
    </source>
</evidence>
<dbReference type="Proteomes" id="UP000863577">
    <property type="component" value="Unassembled WGS sequence"/>
</dbReference>
<reference evidence="3" key="2">
    <citation type="submission" date="2019-09" db="EMBL/GenBank/DDBJ databases">
        <authorList>
            <consortium name="NCBI Pathogen Detection Project"/>
        </authorList>
    </citation>
    <scope>NUCLEOTIDE SEQUENCE</scope>
    <source>
        <strain evidence="3">CL18-200174</strain>
    </source>
</reference>
<accession>A0AAN5TCR4</accession>
<evidence type="ECO:0000313" key="4">
    <source>
        <dbReference type="Proteomes" id="UP000863577"/>
    </source>
</evidence>
<feature type="region of interest" description="Disordered" evidence="2">
    <location>
        <begin position="534"/>
        <end position="554"/>
    </location>
</feature>
<keyword evidence="1" id="KW-0175">Coiled coil</keyword>
<comment type="caution">
    <text evidence="3">The sequence shown here is derived from an EMBL/GenBank/DDBJ whole genome shotgun (WGS) entry which is preliminary data.</text>
</comment>